<evidence type="ECO:0000256" key="7">
    <source>
        <dbReference type="ARBA" id="ARBA00023242"/>
    </source>
</evidence>
<dbReference type="InParanoid" id="A0A194WYV5"/>
<evidence type="ECO:0000256" key="1">
    <source>
        <dbReference type="ARBA" id="ARBA00004123"/>
    </source>
</evidence>
<evidence type="ECO:0000256" key="5">
    <source>
        <dbReference type="ARBA" id="ARBA00023015"/>
    </source>
</evidence>
<evidence type="ECO:0000256" key="2">
    <source>
        <dbReference type="ARBA" id="ARBA00022723"/>
    </source>
</evidence>
<feature type="compositionally biased region" description="Polar residues" evidence="8">
    <location>
        <begin position="1"/>
        <end position="14"/>
    </location>
</feature>
<evidence type="ECO:0000313" key="10">
    <source>
        <dbReference type="EMBL" id="KUJ13146.1"/>
    </source>
</evidence>
<feature type="domain" description="C2H2-type" evidence="9">
    <location>
        <begin position="69"/>
        <end position="92"/>
    </location>
</feature>
<keyword evidence="7" id="KW-0539">Nucleus</keyword>
<sequence>MPALSPSPSENAQVSPHHMEGPSAKQNNIYKCHICEKVFGIAYSWSVYGWGAYVLNNHAKQTGHLAWACSASGCDQSFLTHRERDAHQRRPHLNGHGRINPDSPNDCAECGMSSRSNAALIRHAEEHLHQPYGCQCGVFFSRRDVLHRHLDSLSRSKPEYPCTYCKRHRGADGFRRKDHLLQHMRNYHHLETEPDSFRVTFPVCSHADCAFYRNEAFAKSENAEDNKPFASQSAYTRHMREEHNESPFPCTISGCNRIGKKGYFREKDLRLHHLKEHPNAPAYRATKG</sequence>
<protein>
    <recommendedName>
        <fullName evidence="9">C2H2-type domain-containing protein</fullName>
    </recommendedName>
</protein>
<dbReference type="RefSeq" id="XP_018067501.1">
    <property type="nucleotide sequence ID" value="XM_018212145.1"/>
</dbReference>
<dbReference type="PANTHER" id="PTHR46179:SF13">
    <property type="entry name" value="C2H2-TYPE DOMAIN-CONTAINING PROTEIN"/>
    <property type="match status" value="1"/>
</dbReference>
<keyword evidence="6" id="KW-0804">Transcription</keyword>
<dbReference type="AlphaFoldDB" id="A0A194WYV5"/>
<dbReference type="PANTHER" id="PTHR46179">
    <property type="entry name" value="ZINC FINGER PROTEIN"/>
    <property type="match status" value="1"/>
</dbReference>
<keyword evidence="4" id="KW-0862">Zinc</keyword>
<dbReference type="InterPro" id="IPR013087">
    <property type="entry name" value="Znf_C2H2_type"/>
</dbReference>
<evidence type="ECO:0000259" key="9">
    <source>
        <dbReference type="PROSITE" id="PS00028"/>
    </source>
</evidence>
<evidence type="ECO:0000256" key="8">
    <source>
        <dbReference type="SAM" id="MobiDB-lite"/>
    </source>
</evidence>
<dbReference type="PROSITE" id="PS00028">
    <property type="entry name" value="ZINC_FINGER_C2H2_1"/>
    <property type="match status" value="1"/>
</dbReference>
<keyword evidence="3" id="KW-0863">Zinc-finger</keyword>
<dbReference type="OrthoDB" id="2687452at2759"/>
<organism evidence="10 11">
    <name type="scientific">Mollisia scopiformis</name>
    <name type="common">Conifer needle endophyte fungus</name>
    <name type="synonym">Phialocephala scopiformis</name>
    <dbReference type="NCBI Taxonomy" id="149040"/>
    <lineage>
        <taxon>Eukaryota</taxon>
        <taxon>Fungi</taxon>
        <taxon>Dikarya</taxon>
        <taxon>Ascomycota</taxon>
        <taxon>Pezizomycotina</taxon>
        <taxon>Leotiomycetes</taxon>
        <taxon>Helotiales</taxon>
        <taxon>Mollisiaceae</taxon>
        <taxon>Mollisia</taxon>
    </lineage>
</organism>
<gene>
    <name evidence="10" type="ORF">LY89DRAFT_651228</name>
</gene>
<dbReference type="GO" id="GO:0008270">
    <property type="term" value="F:zinc ion binding"/>
    <property type="evidence" value="ECO:0007669"/>
    <property type="project" value="UniProtKB-KW"/>
</dbReference>
<dbReference type="KEGG" id="psco:LY89DRAFT_651228"/>
<proteinExistence type="predicted"/>
<feature type="region of interest" description="Disordered" evidence="8">
    <location>
        <begin position="1"/>
        <end position="22"/>
    </location>
</feature>
<dbReference type="GeneID" id="28821871"/>
<reference evidence="10 11" key="1">
    <citation type="submission" date="2015-10" db="EMBL/GenBank/DDBJ databases">
        <title>Full genome of DAOMC 229536 Phialocephala scopiformis, a fungal endophyte of spruce producing the potent anti-insectan compound rugulosin.</title>
        <authorList>
            <consortium name="DOE Joint Genome Institute"/>
            <person name="Walker A.K."/>
            <person name="Frasz S.L."/>
            <person name="Seifert K.A."/>
            <person name="Miller J.D."/>
            <person name="Mondo S.J."/>
            <person name="Labutti K."/>
            <person name="Lipzen A."/>
            <person name="Dockter R."/>
            <person name="Kennedy M."/>
            <person name="Grigoriev I.V."/>
            <person name="Spatafora J.W."/>
        </authorList>
    </citation>
    <scope>NUCLEOTIDE SEQUENCE [LARGE SCALE GENOMIC DNA]</scope>
    <source>
        <strain evidence="10 11">CBS 120377</strain>
    </source>
</reference>
<evidence type="ECO:0000313" key="11">
    <source>
        <dbReference type="Proteomes" id="UP000070700"/>
    </source>
</evidence>
<keyword evidence="11" id="KW-1185">Reference proteome</keyword>
<accession>A0A194WYV5</accession>
<dbReference type="Gene3D" id="3.30.160.60">
    <property type="entry name" value="Classic Zinc Finger"/>
    <property type="match status" value="3"/>
</dbReference>
<dbReference type="InterPro" id="IPR051061">
    <property type="entry name" value="Zinc_finger_trans_reg"/>
</dbReference>
<comment type="subcellular location">
    <subcellularLocation>
        <location evidence="1">Nucleus</location>
    </subcellularLocation>
</comment>
<keyword evidence="5" id="KW-0805">Transcription regulation</keyword>
<name>A0A194WYV5_MOLSC</name>
<dbReference type="GO" id="GO:0006357">
    <property type="term" value="P:regulation of transcription by RNA polymerase II"/>
    <property type="evidence" value="ECO:0007669"/>
    <property type="project" value="TreeGrafter"/>
</dbReference>
<evidence type="ECO:0000256" key="6">
    <source>
        <dbReference type="ARBA" id="ARBA00023163"/>
    </source>
</evidence>
<dbReference type="EMBL" id="KQ947422">
    <property type="protein sequence ID" value="KUJ13146.1"/>
    <property type="molecule type" value="Genomic_DNA"/>
</dbReference>
<dbReference type="Proteomes" id="UP000070700">
    <property type="component" value="Unassembled WGS sequence"/>
</dbReference>
<evidence type="ECO:0000256" key="3">
    <source>
        <dbReference type="ARBA" id="ARBA00022771"/>
    </source>
</evidence>
<evidence type="ECO:0000256" key="4">
    <source>
        <dbReference type="ARBA" id="ARBA00022833"/>
    </source>
</evidence>
<dbReference type="SMART" id="SM00355">
    <property type="entry name" value="ZnF_C2H2"/>
    <property type="match status" value="5"/>
</dbReference>
<dbReference type="GO" id="GO:0005634">
    <property type="term" value="C:nucleus"/>
    <property type="evidence" value="ECO:0007669"/>
    <property type="project" value="UniProtKB-SubCell"/>
</dbReference>
<keyword evidence="2" id="KW-0479">Metal-binding</keyword>